<feature type="compositionally biased region" description="Basic and acidic residues" evidence="1">
    <location>
        <begin position="36"/>
        <end position="52"/>
    </location>
</feature>
<reference evidence="3 4" key="1">
    <citation type="submission" date="2018-03" db="EMBL/GenBank/DDBJ databases">
        <title>Genomic Encyclopedia of Type Strains, Phase III (KMG-III): the genomes of soil and plant-associated and newly described type strains.</title>
        <authorList>
            <person name="Whitman W."/>
        </authorList>
    </citation>
    <scope>NUCLEOTIDE SEQUENCE [LARGE SCALE GENOMIC DNA]</scope>
    <source>
        <strain evidence="3 4">CGMCC 1.12484</strain>
    </source>
</reference>
<feature type="transmembrane region" description="Helical" evidence="2">
    <location>
        <begin position="73"/>
        <end position="94"/>
    </location>
</feature>
<gene>
    <name evidence="3" type="ORF">B0I08_106129</name>
</gene>
<protein>
    <submittedName>
        <fullName evidence="3">Uncharacterized protein</fullName>
    </submittedName>
</protein>
<comment type="caution">
    <text evidence="3">The sequence shown here is derived from an EMBL/GenBank/DDBJ whole genome shotgun (WGS) entry which is preliminary data.</text>
</comment>
<evidence type="ECO:0000313" key="4">
    <source>
        <dbReference type="Proteomes" id="UP000237983"/>
    </source>
</evidence>
<name>A0A2T0VBF5_9MICO</name>
<feature type="region of interest" description="Disordered" evidence="1">
    <location>
        <begin position="1"/>
        <end position="52"/>
    </location>
</feature>
<evidence type="ECO:0000313" key="3">
    <source>
        <dbReference type="EMBL" id="PRY67522.1"/>
    </source>
</evidence>
<dbReference type="AlphaFoldDB" id="A0A2T0VBF5"/>
<sequence length="252" mass="27784">MNVNGDGSPSPERPADDPTHKAPDKVAPDNVAPDKVAPDKVAPDAVVPDKDGRTDGLPSGWVTLIRNDWVTEFVATGSWLVIWVVIFGNASNIVTDGLPITARFLAWAGCLAGGLLAVFAWYRFKPVPRVNFDTSEVRRGRRTLPMSEIRWARLLVTETKKSRTITLQFGPGTLRVGSEVVHRGFASYVVRASYGQTRPTEPARLVAEVLRRSRIELPQTPDDPTGRFTWFNFPGSHPRAGHRDRAQPAGLR</sequence>
<accession>A0A2T0VBF5</accession>
<dbReference type="Proteomes" id="UP000237983">
    <property type="component" value="Unassembled WGS sequence"/>
</dbReference>
<feature type="region of interest" description="Disordered" evidence="1">
    <location>
        <begin position="232"/>
        <end position="252"/>
    </location>
</feature>
<evidence type="ECO:0000256" key="2">
    <source>
        <dbReference type="SAM" id="Phobius"/>
    </source>
</evidence>
<organism evidence="3 4">
    <name type="scientific">Glaciihabitans tibetensis</name>
    <dbReference type="NCBI Taxonomy" id="1266600"/>
    <lineage>
        <taxon>Bacteria</taxon>
        <taxon>Bacillati</taxon>
        <taxon>Actinomycetota</taxon>
        <taxon>Actinomycetes</taxon>
        <taxon>Micrococcales</taxon>
        <taxon>Microbacteriaceae</taxon>
        <taxon>Glaciihabitans</taxon>
    </lineage>
</organism>
<proteinExistence type="predicted"/>
<keyword evidence="4" id="KW-1185">Reference proteome</keyword>
<keyword evidence="2" id="KW-0472">Membrane</keyword>
<evidence type="ECO:0000256" key="1">
    <source>
        <dbReference type="SAM" id="MobiDB-lite"/>
    </source>
</evidence>
<keyword evidence="2" id="KW-0812">Transmembrane</keyword>
<keyword evidence="2" id="KW-1133">Transmembrane helix</keyword>
<dbReference type="EMBL" id="PVTL01000006">
    <property type="protein sequence ID" value="PRY67522.1"/>
    <property type="molecule type" value="Genomic_DNA"/>
</dbReference>
<feature type="compositionally biased region" description="Basic and acidic residues" evidence="1">
    <location>
        <begin position="13"/>
        <end position="27"/>
    </location>
</feature>
<feature type="transmembrane region" description="Helical" evidence="2">
    <location>
        <begin position="100"/>
        <end position="122"/>
    </location>
</feature>